<dbReference type="EMBL" id="JAGGKS010000010">
    <property type="protein sequence ID" value="MBP1927193.1"/>
    <property type="molecule type" value="Genomic_DNA"/>
</dbReference>
<evidence type="ECO:0000313" key="3">
    <source>
        <dbReference type="Proteomes" id="UP001519342"/>
    </source>
</evidence>
<accession>A0ABS4GHL3</accession>
<keyword evidence="3" id="KW-1185">Reference proteome</keyword>
<sequence>MKKKCMIITLIIILIILIITIFIYKEVNYDEDEFKLSIKTLLRQELTLDEMKSSNLYKAYEKINSNSNLEEINNIIKKKKGNNVIIFETWDFIYGNIWIGYNEYLEPKVWCKLISFETPYTIELNDNELNSLFECKSLDDVVDILGEPILILEGYKENDIKYIYEWGIKAKYFEPSPYGGPLNFPLPYKRKFRVNVDVIENNLIHKLSIEKY</sequence>
<gene>
    <name evidence="2" type="ORF">J2Z76_003066</name>
</gene>
<name>A0ABS4GHL3_9FIRM</name>
<comment type="caution">
    <text evidence="2">The sequence shown here is derived from an EMBL/GenBank/DDBJ whole genome shotgun (WGS) entry which is preliminary data.</text>
</comment>
<protein>
    <submittedName>
        <fullName evidence="2">Uncharacterized protein YxeA</fullName>
    </submittedName>
</protein>
<evidence type="ECO:0000313" key="2">
    <source>
        <dbReference type="EMBL" id="MBP1927193.1"/>
    </source>
</evidence>
<keyword evidence="1" id="KW-1133">Transmembrane helix</keyword>
<feature type="transmembrane region" description="Helical" evidence="1">
    <location>
        <begin position="7"/>
        <end position="24"/>
    </location>
</feature>
<dbReference type="RefSeq" id="WP_209512903.1">
    <property type="nucleotide sequence ID" value="NZ_JAGGKS010000010.1"/>
</dbReference>
<organism evidence="2 3">
    <name type="scientific">Sedimentibacter acidaminivorans</name>
    <dbReference type="NCBI Taxonomy" id="913099"/>
    <lineage>
        <taxon>Bacteria</taxon>
        <taxon>Bacillati</taxon>
        <taxon>Bacillota</taxon>
        <taxon>Tissierellia</taxon>
        <taxon>Sedimentibacter</taxon>
    </lineage>
</organism>
<reference evidence="2 3" key="1">
    <citation type="submission" date="2021-03" db="EMBL/GenBank/DDBJ databases">
        <title>Genomic Encyclopedia of Type Strains, Phase IV (KMG-IV): sequencing the most valuable type-strain genomes for metagenomic binning, comparative biology and taxonomic classification.</title>
        <authorList>
            <person name="Goeker M."/>
        </authorList>
    </citation>
    <scope>NUCLEOTIDE SEQUENCE [LARGE SCALE GENOMIC DNA]</scope>
    <source>
        <strain evidence="2 3">DSM 24004</strain>
    </source>
</reference>
<keyword evidence="1" id="KW-0472">Membrane</keyword>
<dbReference type="Proteomes" id="UP001519342">
    <property type="component" value="Unassembled WGS sequence"/>
</dbReference>
<keyword evidence="1" id="KW-0812">Transmembrane</keyword>
<evidence type="ECO:0000256" key="1">
    <source>
        <dbReference type="SAM" id="Phobius"/>
    </source>
</evidence>
<proteinExistence type="predicted"/>